<dbReference type="RefSeq" id="XP_008095872.1">
    <property type="nucleotide sequence ID" value="XM_008097681.1"/>
</dbReference>
<dbReference type="VEuPathDB" id="FungiDB:GLRG_06996"/>
<dbReference type="Proteomes" id="UP000008782">
    <property type="component" value="Unassembled WGS sequence"/>
</dbReference>
<keyword evidence="3" id="KW-1185">Reference proteome</keyword>
<organism evidence="3">
    <name type="scientific">Colletotrichum graminicola (strain M1.001 / M2 / FGSC 10212)</name>
    <name type="common">Maize anthracnose fungus</name>
    <name type="synonym">Glomerella graminicola</name>
    <dbReference type="NCBI Taxonomy" id="645133"/>
    <lineage>
        <taxon>Eukaryota</taxon>
        <taxon>Fungi</taxon>
        <taxon>Dikarya</taxon>
        <taxon>Ascomycota</taxon>
        <taxon>Pezizomycotina</taxon>
        <taxon>Sordariomycetes</taxon>
        <taxon>Hypocreomycetidae</taxon>
        <taxon>Glomerellales</taxon>
        <taxon>Glomerellaceae</taxon>
        <taxon>Colletotrichum</taxon>
        <taxon>Colletotrichum graminicola species complex</taxon>
    </lineage>
</organism>
<gene>
    <name evidence="2" type="ORF">GLRG_06996</name>
</gene>
<feature type="region of interest" description="Disordered" evidence="1">
    <location>
        <begin position="1"/>
        <end position="21"/>
    </location>
</feature>
<dbReference type="GeneID" id="24412361"/>
<dbReference type="AlphaFoldDB" id="E3QLW4"/>
<dbReference type="HOGENOM" id="CLU_2757628_0_0_1"/>
<name>E3QLW4_COLGM</name>
<evidence type="ECO:0000313" key="2">
    <source>
        <dbReference type="EMBL" id="EFQ31852.1"/>
    </source>
</evidence>
<sequence>MPNPPTTFPRANEPPTPPVSIPANIADAFTHSFNLDPTPAPDHSQGSSTLEDALVDAVYSLTDQLGGRGG</sequence>
<evidence type="ECO:0000256" key="1">
    <source>
        <dbReference type="SAM" id="MobiDB-lite"/>
    </source>
</evidence>
<evidence type="ECO:0000313" key="3">
    <source>
        <dbReference type="Proteomes" id="UP000008782"/>
    </source>
</evidence>
<protein>
    <submittedName>
        <fullName evidence="2">Uncharacterized protein</fullName>
    </submittedName>
</protein>
<reference evidence="3" key="1">
    <citation type="journal article" date="2012" name="Nat. Genet.">
        <title>Lifestyle transitions in plant pathogenic Colletotrichum fungi deciphered by genome and transcriptome analyses.</title>
        <authorList>
            <person name="O'Connell R.J."/>
            <person name="Thon M.R."/>
            <person name="Hacquard S."/>
            <person name="Amyotte S.G."/>
            <person name="Kleemann J."/>
            <person name="Torres M.F."/>
            <person name="Damm U."/>
            <person name="Buiate E.A."/>
            <person name="Epstein L."/>
            <person name="Alkan N."/>
            <person name="Altmueller J."/>
            <person name="Alvarado-Balderrama L."/>
            <person name="Bauser C.A."/>
            <person name="Becker C."/>
            <person name="Birren B.W."/>
            <person name="Chen Z."/>
            <person name="Choi J."/>
            <person name="Crouch J.A."/>
            <person name="Duvick J.P."/>
            <person name="Farman M.A."/>
            <person name="Gan P."/>
            <person name="Heiman D."/>
            <person name="Henrissat B."/>
            <person name="Howard R.J."/>
            <person name="Kabbage M."/>
            <person name="Koch C."/>
            <person name="Kracher B."/>
            <person name="Kubo Y."/>
            <person name="Law A.D."/>
            <person name="Lebrun M.-H."/>
            <person name="Lee Y.-H."/>
            <person name="Miyara I."/>
            <person name="Moore N."/>
            <person name="Neumann U."/>
            <person name="Nordstroem K."/>
            <person name="Panaccione D.G."/>
            <person name="Panstruga R."/>
            <person name="Place M."/>
            <person name="Proctor R.H."/>
            <person name="Prusky D."/>
            <person name="Rech G."/>
            <person name="Reinhardt R."/>
            <person name="Rollins J.A."/>
            <person name="Rounsley S."/>
            <person name="Schardl C.L."/>
            <person name="Schwartz D.C."/>
            <person name="Shenoy N."/>
            <person name="Shirasu K."/>
            <person name="Sikhakolli U.R."/>
            <person name="Stueber K."/>
            <person name="Sukno S.A."/>
            <person name="Sweigard J.A."/>
            <person name="Takano Y."/>
            <person name="Takahara H."/>
            <person name="Trail F."/>
            <person name="van der Does H.C."/>
            <person name="Voll L.M."/>
            <person name="Will I."/>
            <person name="Young S."/>
            <person name="Zeng Q."/>
            <person name="Zhang J."/>
            <person name="Zhou S."/>
            <person name="Dickman M.B."/>
            <person name="Schulze-Lefert P."/>
            <person name="Ver Loren van Themaat E."/>
            <person name="Ma L.-J."/>
            <person name="Vaillancourt L.J."/>
        </authorList>
    </citation>
    <scope>NUCLEOTIDE SEQUENCE [LARGE SCALE GENOMIC DNA]</scope>
    <source>
        <strain evidence="3">M1.001 / M2 / FGSC 10212</strain>
    </source>
</reference>
<feature type="compositionally biased region" description="Pro residues" evidence="1">
    <location>
        <begin position="1"/>
        <end position="20"/>
    </location>
</feature>
<proteinExistence type="predicted"/>
<accession>E3QLW4</accession>
<dbReference type="EMBL" id="GG697358">
    <property type="protein sequence ID" value="EFQ31852.1"/>
    <property type="molecule type" value="Genomic_DNA"/>
</dbReference>